<dbReference type="PANTHER" id="PTHR34618">
    <property type="entry name" value="SURFACE PROTEIN MAS1, PUTATIVE-RELATED"/>
    <property type="match status" value="1"/>
</dbReference>
<evidence type="ECO:0000256" key="1">
    <source>
        <dbReference type="SAM" id="SignalP"/>
    </source>
</evidence>
<dbReference type="InterPro" id="IPR021476">
    <property type="entry name" value="Egh16-like"/>
</dbReference>
<dbReference type="OMA" id="CVMRVRN"/>
<dbReference type="VEuPathDB" id="FungiDB:CHGG_04052"/>
<feature type="chain" id="PRO_5004209215" description="Cell surface protein" evidence="1">
    <location>
        <begin position="21"/>
        <end position="271"/>
    </location>
</feature>
<reference evidence="3" key="1">
    <citation type="journal article" date="2015" name="Genome Announc.">
        <title>Draft genome sequence of the cellulolytic fungus Chaetomium globosum.</title>
        <authorList>
            <person name="Cuomo C.A."/>
            <person name="Untereiner W.A."/>
            <person name="Ma L.-J."/>
            <person name="Grabherr M."/>
            <person name="Birren B.W."/>
        </authorList>
    </citation>
    <scope>NUCLEOTIDE SEQUENCE [LARGE SCALE GENOMIC DNA]</scope>
    <source>
        <strain evidence="3">ATCC 6205 / CBS 148.51 / DSM 1962 / NBRC 6347 / NRRL 1970</strain>
    </source>
</reference>
<dbReference type="RefSeq" id="XP_001223266.1">
    <property type="nucleotide sequence ID" value="XM_001223265.1"/>
</dbReference>
<sequence length="271" mass="27556">MHPYEILLLTLLATPTTAHGVVTLVRGANGVDMPGLSIADGTPRDCSTNRCGSQADTAIIRDREIRSGQTGPLGRTQGNGPIDAATMVAAFMGTRRRAVVNAANASVGVDDDLAGLQRDASGSAVATESNVAAMAGQGATSGLPTCADDGTIEMVFHQDGAGPLDAAIDGTSGGTDPAAFQRAQVTQDVPGFGFQGLSLATSKDFPLTVQMPQGMTCDATVAGVDNVCIVRVRNGAAAGPFGGSAAFTMSAAARKRAVAYRLKKRAQTFKA</sequence>
<feature type="signal peptide" evidence="1">
    <location>
        <begin position="1"/>
        <end position="20"/>
    </location>
</feature>
<dbReference type="Pfam" id="PF11327">
    <property type="entry name" value="Egh16-like"/>
    <property type="match status" value="1"/>
</dbReference>
<gene>
    <name evidence="2" type="ORF">CHGG_04052</name>
</gene>
<evidence type="ECO:0000313" key="2">
    <source>
        <dbReference type="EMBL" id="EAQ87433.1"/>
    </source>
</evidence>
<dbReference type="Proteomes" id="UP000001056">
    <property type="component" value="Unassembled WGS sequence"/>
</dbReference>
<organism evidence="2 3">
    <name type="scientific">Chaetomium globosum (strain ATCC 6205 / CBS 148.51 / DSM 1962 / NBRC 6347 / NRRL 1970)</name>
    <name type="common">Soil fungus</name>
    <dbReference type="NCBI Taxonomy" id="306901"/>
    <lineage>
        <taxon>Eukaryota</taxon>
        <taxon>Fungi</taxon>
        <taxon>Dikarya</taxon>
        <taxon>Ascomycota</taxon>
        <taxon>Pezizomycotina</taxon>
        <taxon>Sordariomycetes</taxon>
        <taxon>Sordariomycetidae</taxon>
        <taxon>Sordariales</taxon>
        <taxon>Chaetomiaceae</taxon>
        <taxon>Chaetomium</taxon>
    </lineage>
</organism>
<dbReference type="PANTHER" id="PTHR34618:SF1">
    <property type="entry name" value="SECRETED PROTEIN"/>
    <property type="match status" value="1"/>
</dbReference>
<dbReference type="OrthoDB" id="5310497at2759"/>
<keyword evidence="1" id="KW-0732">Signal</keyword>
<dbReference type="eggNOG" id="ENOG502SM0P">
    <property type="taxonomic scope" value="Eukaryota"/>
</dbReference>
<evidence type="ECO:0000313" key="3">
    <source>
        <dbReference type="Proteomes" id="UP000001056"/>
    </source>
</evidence>
<accession>Q2H2E4</accession>
<dbReference type="HOGENOM" id="CLU_047729_4_0_1"/>
<evidence type="ECO:0008006" key="4">
    <source>
        <dbReference type="Google" id="ProtNLM"/>
    </source>
</evidence>
<proteinExistence type="predicted"/>
<keyword evidence="3" id="KW-1185">Reference proteome</keyword>
<dbReference type="EMBL" id="CH408032">
    <property type="protein sequence ID" value="EAQ87433.1"/>
    <property type="molecule type" value="Genomic_DNA"/>
</dbReference>
<protein>
    <recommendedName>
        <fullName evidence="4">Cell surface protein</fullName>
    </recommendedName>
</protein>
<dbReference type="InParanoid" id="Q2H2E4"/>
<name>Q2H2E4_CHAGB</name>
<dbReference type="AlphaFoldDB" id="Q2H2E4"/>
<dbReference type="GeneID" id="4392901"/>